<keyword evidence="3" id="KW-0560">Oxidoreductase</keyword>
<keyword evidence="5" id="KW-1185">Reference proteome</keyword>
<gene>
    <name evidence="4" type="ORF">OO013_11375</name>
</gene>
<keyword evidence="1" id="KW-0285">Flavoprotein</keyword>
<dbReference type="PRINTS" id="PR00368">
    <property type="entry name" value="FADPNR"/>
</dbReference>
<dbReference type="EMBL" id="JAPFQN010000006">
    <property type="protein sequence ID" value="MCX2744470.1"/>
    <property type="molecule type" value="Genomic_DNA"/>
</dbReference>
<evidence type="ECO:0000256" key="1">
    <source>
        <dbReference type="ARBA" id="ARBA00022630"/>
    </source>
</evidence>
<dbReference type="PANTHER" id="PTHR43539">
    <property type="entry name" value="FLAVIN-BINDING MONOOXYGENASE-LIKE PROTEIN (AFU_ORTHOLOGUE AFUA_4G09220)"/>
    <property type="match status" value="1"/>
</dbReference>
<sequence>MTETDVVIIGAGPAGLAEGALLRQAGISFVIIEKNDSVGSSWKGHYDRLRLHTSKKYSHLPGLPFPEAFPDYVPKQDFVDYLDIYATRYGIEPVFDEEVIRVAKEENNNLFIVETDNGNLWVSKAVIICTGFNRKPVMPKPDGYDVFKGPQLHSSDYQSGEVFSNQNVMVVGMGNTGAEIAMDLTDHGANTFVSVRSPINVVPLEFRGRPTQHTSIVLNKYLPSFITDIIGNFIKNCHYHDMSKYGLNIDKKPPGKMLRKEGKTPVIDQGTMDYIRQGKIKVKPELTKVREHWAWFSDESMIDIDAIIFATGFKSAVEEFVEGGEELLNSFGNPYSAIPGGKWSGMYFLGFNAYKSGILYSIQKESPKIVNHLKDYLRQF</sequence>
<dbReference type="Proteomes" id="UP001209885">
    <property type="component" value="Unassembled WGS sequence"/>
</dbReference>
<dbReference type="InterPro" id="IPR050982">
    <property type="entry name" value="Auxin_biosynth/cation_transpt"/>
</dbReference>
<proteinExistence type="predicted"/>
<evidence type="ECO:0000256" key="3">
    <source>
        <dbReference type="ARBA" id="ARBA00023002"/>
    </source>
</evidence>
<accession>A0ABT3RRQ7</accession>
<dbReference type="InterPro" id="IPR020946">
    <property type="entry name" value="Flavin_mOase-like"/>
</dbReference>
<evidence type="ECO:0000313" key="5">
    <source>
        <dbReference type="Proteomes" id="UP001209885"/>
    </source>
</evidence>
<dbReference type="PIRSF" id="PIRSF000332">
    <property type="entry name" value="FMO"/>
    <property type="match status" value="1"/>
</dbReference>
<reference evidence="4 5" key="1">
    <citation type="submission" date="2022-11" db="EMBL/GenBank/DDBJ databases">
        <title>The characterization of three novel Bacteroidetes species and genomic analysis of their roles in tidal elemental geochemical cycles.</title>
        <authorList>
            <person name="Ma K."/>
        </authorList>
    </citation>
    <scope>NUCLEOTIDE SEQUENCE [LARGE SCALE GENOMIC DNA]</scope>
    <source>
        <strain evidence="4 5">M17</strain>
    </source>
</reference>
<dbReference type="PRINTS" id="PR00469">
    <property type="entry name" value="PNDRDTASEII"/>
</dbReference>
<evidence type="ECO:0000256" key="2">
    <source>
        <dbReference type="ARBA" id="ARBA00022827"/>
    </source>
</evidence>
<dbReference type="InterPro" id="IPR036188">
    <property type="entry name" value="FAD/NAD-bd_sf"/>
</dbReference>
<dbReference type="InterPro" id="IPR000960">
    <property type="entry name" value="Flavin_mOase"/>
</dbReference>
<evidence type="ECO:0000313" key="4">
    <source>
        <dbReference type="EMBL" id="MCX2744470.1"/>
    </source>
</evidence>
<keyword evidence="2" id="KW-0274">FAD</keyword>
<dbReference type="Pfam" id="PF00743">
    <property type="entry name" value="FMO-like"/>
    <property type="match status" value="1"/>
</dbReference>
<dbReference type="SUPFAM" id="SSF51905">
    <property type="entry name" value="FAD/NAD(P)-binding domain"/>
    <property type="match status" value="1"/>
</dbReference>
<dbReference type="RefSeq" id="WP_266056931.1">
    <property type="nucleotide sequence ID" value="NZ_JAPFQN010000006.1"/>
</dbReference>
<dbReference type="Gene3D" id="3.50.50.60">
    <property type="entry name" value="FAD/NAD(P)-binding domain"/>
    <property type="match status" value="1"/>
</dbReference>
<protein>
    <submittedName>
        <fullName evidence="4">NAD(P)/FAD-dependent oxidoreductase</fullName>
    </submittedName>
</protein>
<organism evidence="4 5">
    <name type="scientific">Mangrovivirga halotolerans</name>
    <dbReference type="NCBI Taxonomy" id="2993936"/>
    <lineage>
        <taxon>Bacteria</taxon>
        <taxon>Pseudomonadati</taxon>
        <taxon>Bacteroidota</taxon>
        <taxon>Cytophagia</taxon>
        <taxon>Cytophagales</taxon>
        <taxon>Mangrovivirgaceae</taxon>
        <taxon>Mangrovivirga</taxon>
    </lineage>
</organism>
<name>A0ABT3RRQ7_9BACT</name>
<dbReference type="SUPFAM" id="SSF51735">
    <property type="entry name" value="NAD(P)-binding Rossmann-fold domains"/>
    <property type="match status" value="1"/>
</dbReference>
<dbReference type="InterPro" id="IPR036291">
    <property type="entry name" value="NAD(P)-bd_dom_sf"/>
</dbReference>
<dbReference type="PANTHER" id="PTHR43539:SF9">
    <property type="entry name" value="INDOLE-3-PYRUVATE MONOOXYGENASE YUCCA11-RELATED"/>
    <property type="match status" value="1"/>
</dbReference>
<comment type="caution">
    <text evidence="4">The sequence shown here is derived from an EMBL/GenBank/DDBJ whole genome shotgun (WGS) entry which is preliminary data.</text>
</comment>